<dbReference type="AlphaFoldDB" id="H2Z4Z9"/>
<reference evidence="1" key="3">
    <citation type="submission" date="2025-09" db="UniProtKB">
        <authorList>
            <consortium name="Ensembl"/>
        </authorList>
    </citation>
    <scope>IDENTIFICATION</scope>
</reference>
<keyword evidence="2" id="KW-1185">Reference proteome</keyword>
<dbReference type="Proteomes" id="UP000007875">
    <property type="component" value="Unassembled WGS sequence"/>
</dbReference>
<evidence type="ECO:0000313" key="2">
    <source>
        <dbReference type="Proteomes" id="UP000007875"/>
    </source>
</evidence>
<proteinExistence type="predicted"/>
<accession>H2Z4Z9</accession>
<dbReference type="InParanoid" id="H2Z4Z9"/>
<name>H2Z4Z9_CIOSA</name>
<dbReference type="Ensembl" id="ENSCSAVT00000012806.1">
    <property type="protein sequence ID" value="ENSCSAVP00000012661.1"/>
    <property type="gene ID" value="ENSCSAVG00000007430.1"/>
</dbReference>
<dbReference type="HOGENOM" id="CLU_3001578_0_0_1"/>
<reference evidence="1" key="2">
    <citation type="submission" date="2025-08" db="UniProtKB">
        <authorList>
            <consortium name="Ensembl"/>
        </authorList>
    </citation>
    <scope>IDENTIFICATION</scope>
</reference>
<reference evidence="2" key="1">
    <citation type="submission" date="2003-08" db="EMBL/GenBank/DDBJ databases">
        <authorList>
            <person name="Birren B."/>
            <person name="Nusbaum C."/>
            <person name="Abebe A."/>
            <person name="Abouelleil A."/>
            <person name="Adekoya E."/>
            <person name="Ait-zahra M."/>
            <person name="Allen N."/>
            <person name="Allen T."/>
            <person name="An P."/>
            <person name="Anderson M."/>
            <person name="Anderson S."/>
            <person name="Arachchi H."/>
            <person name="Armbruster J."/>
            <person name="Bachantsang P."/>
            <person name="Baldwin J."/>
            <person name="Barry A."/>
            <person name="Bayul T."/>
            <person name="Blitshsteyn B."/>
            <person name="Bloom T."/>
            <person name="Blye J."/>
            <person name="Boguslavskiy L."/>
            <person name="Borowsky M."/>
            <person name="Boukhgalter B."/>
            <person name="Brunache A."/>
            <person name="Butler J."/>
            <person name="Calixte N."/>
            <person name="Calvo S."/>
            <person name="Camarata J."/>
            <person name="Campo K."/>
            <person name="Chang J."/>
            <person name="Cheshatsang Y."/>
            <person name="Citroen M."/>
            <person name="Collymore A."/>
            <person name="Considine T."/>
            <person name="Cook A."/>
            <person name="Cooke P."/>
            <person name="Corum B."/>
            <person name="Cuomo C."/>
            <person name="David R."/>
            <person name="Dawoe T."/>
            <person name="Degray S."/>
            <person name="Dodge S."/>
            <person name="Dooley K."/>
            <person name="Dorje P."/>
            <person name="Dorjee K."/>
            <person name="Dorris L."/>
            <person name="Duffey N."/>
            <person name="Dupes A."/>
            <person name="Elkins T."/>
            <person name="Engels R."/>
            <person name="Erickson J."/>
            <person name="Farina A."/>
            <person name="Faro S."/>
            <person name="Ferreira P."/>
            <person name="Fischer H."/>
            <person name="Fitzgerald M."/>
            <person name="Foley K."/>
            <person name="Gage D."/>
            <person name="Galagan J."/>
            <person name="Gearin G."/>
            <person name="Gnerre S."/>
            <person name="Gnirke A."/>
            <person name="Goyette A."/>
            <person name="Graham J."/>
            <person name="Grandbois E."/>
            <person name="Gyaltsen K."/>
            <person name="Hafez N."/>
            <person name="Hagopian D."/>
            <person name="Hagos B."/>
            <person name="Hall J."/>
            <person name="Hatcher B."/>
            <person name="Heller A."/>
            <person name="Higgins H."/>
            <person name="Honan T."/>
            <person name="Horn A."/>
            <person name="Houde N."/>
            <person name="Hughes L."/>
            <person name="Hulme W."/>
            <person name="Husby E."/>
            <person name="Iliev I."/>
            <person name="Jaffe D."/>
            <person name="Jones C."/>
            <person name="Kamal M."/>
            <person name="Kamat A."/>
            <person name="Kamvysselis M."/>
            <person name="Karlsson E."/>
            <person name="Kells C."/>
            <person name="Kieu A."/>
            <person name="Kisner P."/>
            <person name="Kodira C."/>
            <person name="Kulbokas E."/>
            <person name="Labutti K."/>
            <person name="Lama D."/>
            <person name="Landers T."/>
            <person name="Leger J."/>
            <person name="Levine S."/>
            <person name="Lewis D."/>
            <person name="Lewis T."/>
            <person name="Lindblad-toh K."/>
            <person name="Liu X."/>
            <person name="Lokyitsang T."/>
            <person name="Lokyitsang Y."/>
            <person name="Lucien O."/>
            <person name="Lui A."/>
            <person name="Ma L.J."/>
            <person name="Mabbitt R."/>
            <person name="Macdonald J."/>
            <person name="Maclean C."/>
            <person name="Major J."/>
            <person name="Manning J."/>
            <person name="Marabella R."/>
            <person name="Maru K."/>
            <person name="Matthews C."/>
            <person name="Mauceli E."/>
            <person name="Mccarthy M."/>
            <person name="Mcdonough S."/>
            <person name="Mcghee T."/>
            <person name="Meldrim J."/>
            <person name="Meneus L."/>
            <person name="Mesirov J."/>
            <person name="Mihalev A."/>
            <person name="Mihova T."/>
            <person name="Mikkelsen T."/>
            <person name="Mlenga V."/>
            <person name="Moru K."/>
            <person name="Mozes J."/>
            <person name="Mulrain L."/>
            <person name="Munson G."/>
            <person name="Naylor J."/>
            <person name="Newes C."/>
            <person name="Nguyen C."/>
            <person name="Nguyen N."/>
            <person name="Nguyen T."/>
            <person name="Nicol R."/>
            <person name="Nielsen C."/>
            <person name="Nizzari M."/>
            <person name="Norbu C."/>
            <person name="Norbu N."/>
            <person name="O'donnell P."/>
            <person name="Okoawo O."/>
            <person name="O'leary S."/>
            <person name="Omotosho B."/>
            <person name="O'neill K."/>
            <person name="Osman S."/>
            <person name="Parker S."/>
            <person name="Perrin D."/>
            <person name="Phunkhang P."/>
            <person name="Piqani B."/>
            <person name="Purcell S."/>
            <person name="Rachupka T."/>
            <person name="Ramasamy U."/>
            <person name="Rameau R."/>
            <person name="Ray V."/>
            <person name="Raymond C."/>
            <person name="Retta R."/>
            <person name="Richardson S."/>
            <person name="Rise C."/>
            <person name="Rodriguez J."/>
            <person name="Rogers J."/>
            <person name="Rogov P."/>
            <person name="Rutman M."/>
            <person name="Schupbach R."/>
            <person name="Seaman C."/>
            <person name="Settipalli S."/>
            <person name="Sharpe T."/>
            <person name="Sheridan J."/>
            <person name="Sherpa N."/>
            <person name="Shi J."/>
            <person name="Smirnov S."/>
            <person name="Smith C."/>
            <person name="Sougnez C."/>
            <person name="Spencer B."/>
            <person name="Stalker J."/>
            <person name="Stange-thomann N."/>
            <person name="Stavropoulos S."/>
            <person name="Stetson K."/>
            <person name="Stone C."/>
            <person name="Stone S."/>
            <person name="Stubbs M."/>
            <person name="Talamas J."/>
            <person name="Tchuinga P."/>
            <person name="Tenzing P."/>
            <person name="Tesfaye S."/>
            <person name="Theodore J."/>
            <person name="Thoulutsang Y."/>
            <person name="Topham K."/>
            <person name="Towey S."/>
            <person name="Tsamla T."/>
            <person name="Tsomo N."/>
            <person name="Vallee D."/>
            <person name="Vassiliev H."/>
            <person name="Venkataraman V."/>
            <person name="Vinson J."/>
            <person name="Vo A."/>
            <person name="Wade C."/>
            <person name="Wang S."/>
            <person name="Wangchuk T."/>
            <person name="Wangdi T."/>
            <person name="Whittaker C."/>
            <person name="Wilkinson J."/>
            <person name="Wu Y."/>
            <person name="Wyman D."/>
            <person name="Yadav S."/>
            <person name="Yang S."/>
            <person name="Yang X."/>
            <person name="Yeager S."/>
            <person name="Yee E."/>
            <person name="Young G."/>
            <person name="Zainoun J."/>
            <person name="Zembeck L."/>
            <person name="Zimmer A."/>
            <person name="Zody M."/>
            <person name="Lander E."/>
        </authorList>
    </citation>
    <scope>NUCLEOTIDE SEQUENCE [LARGE SCALE GENOMIC DNA]</scope>
</reference>
<protein>
    <submittedName>
        <fullName evidence="1">Uncharacterized protein</fullName>
    </submittedName>
</protein>
<sequence>MANSGVIDLPQDFEDHILAHEGIALMLNNGFKESQDLFAKFKNSSPLMSAGSSFVCF</sequence>
<organism evidence="1 2">
    <name type="scientific">Ciona savignyi</name>
    <name type="common">Pacific transparent sea squirt</name>
    <dbReference type="NCBI Taxonomy" id="51511"/>
    <lineage>
        <taxon>Eukaryota</taxon>
        <taxon>Metazoa</taxon>
        <taxon>Chordata</taxon>
        <taxon>Tunicata</taxon>
        <taxon>Ascidiacea</taxon>
        <taxon>Phlebobranchia</taxon>
        <taxon>Cionidae</taxon>
        <taxon>Ciona</taxon>
    </lineage>
</organism>
<evidence type="ECO:0000313" key="1">
    <source>
        <dbReference type="Ensembl" id="ENSCSAVP00000012661.1"/>
    </source>
</evidence>